<dbReference type="AlphaFoldDB" id="F4C2F2"/>
<dbReference type="HOGENOM" id="CLU_114501_2_0_10"/>
<dbReference type="EMBL" id="CP002584">
    <property type="protein sequence ID" value="ADZ80030.1"/>
    <property type="molecule type" value="Genomic_DNA"/>
</dbReference>
<dbReference type="STRING" id="743722.Sph21_3492"/>
<protein>
    <recommendedName>
        <fullName evidence="2">HNH nuclease domain-containing protein</fullName>
    </recommendedName>
</protein>
<sequence length="134" mass="15913">MPIDYSEYHPKWSLISRLIRTKRAKNKCEWCGVTNGSIIKREGKTFRYACQTDLDMIYSRIKYSHSNLTESLQYHGFTKIVLTVSHIDHDKTNNRFENLAALCQKCHLSHDIHEHVNNRKYGRNYKKNQLKLDL</sequence>
<evidence type="ECO:0000313" key="1">
    <source>
        <dbReference type="EMBL" id="ADZ80030.1"/>
    </source>
</evidence>
<name>F4C2F2_SPHS2</name>
<organism evidence="1">
    <name type="scientific">Sphingobacterium sp. (strain 21)</name>
    <dbReference type="NCBI Taxonomy" id="743722"/>
    <lineage>
        <taxon>Bacteria</taxon>
        <taxon>Pseudomonadati</taxon>
        <taxon>Bacteroidota</taxon>
        <taxon>Sphingobacteriia</taxon>
        <taxon>Sphingobacteriales</taxon>
        <taxon>Sphingobacteriaceae</taxon>
        <taxon>Sphingobacterium</taxon>
    </lineage>
</organism>
<dbReference type="OrthoDB" id="1072451at2"/>
<dbReference type="eggNOG" id="COG1403">
    <property type="taxonomic scope" value="Bacteria"/>
</dbReference>
<proteinExistence type="predicted"/>
<dbReference type="KEGG" id="shg:Sph21_3492"/>
<accession>F4C2F2</accession>
<reference evidence="1" key="1">
    <citation type="submission" date="2011-03" db="EMBL/GenBank/DDBJ databases">
        <title>Complete sequence of Sphingobacterium sp. 21.</title>
        <authorList>
            <consortium name="US DOE Joint Genome Institute"/>
            <person name="Lucas S."/>
            <person name="Copeland A."/>
            <person name="Lapidus A."/>
            <person name="Cheng J.-F."/>
            <person name="Goodwin L."/>
            <person name="Pitluck S."/>
            <person name="Davenport K."/>
            <person name="Detter J.C."/>
            <person name="Han C."/>
            <person name="Tapia R."/>
            <person name="Land M."/>
            <person name="Hauser L."/>
            <person name="Kyrpides N."/>
            <person name="Ivanova N."/>
            <person name="Ovchinnikova G."/>
            <person name="Pagani I."/>
            <person name="Siebers A.K."/>
            <person name="Allgaier M."/>
            <person name="Thelen M.P."/>
            <person name="Hugenholtz P."/>
            <person name="Woyke T."/>
        </authorList>
    </citation>
    <scope>NUCLEOTIDE SEQUENCE</scope>
    <source>
        <strain evidence="1">21</strain>
    </source>
</reference>
<gene>
    <name evidence="1" type="ordered locus">Sph21_3492</name>
</gene>
<evidence type="ECO:0008006" key="2">
    <source>
        <dbReference type="Google" id="ProtNLM"/>
    </source>
</evidence>